<evidence type="ECO:0000313" key="2">
    <source>
        <dbReference type="EMBL" id="KKN77164.1"/>
    </source>
</evidence>
<evidence type="ECO:0000256" key="1">
    <source>
        <dbReference type="SAM" id="Phobius"/>
    </source>
</evidence>
<keyword evidence="1" id="KW-0812">Transmembrane</keyword>
<dbReference type="AlphaFoldDB" id="A0A0F9TDB6"/>
<accession>A0A0F9TDB6</accession>
<feature type="transmembrane region" description="Helical" evidence="1">
    <location>
        <begin position="7"/>
        <end position="27"/>
    </location>
</feature>
<keyword evidence="1" id="KW-1133">Transmembrane helix</keyword>
<dbReference type="EMBL" id="LAZR01000284">
    <property type="protein sequence ID" value="KKN77164.1"/>
    <property type="molecule type" value="Genomic_DNA"/>
</dbReference>
<reference evidence="2" key="1">
    <citation type="journal article" date="2015" name="Nature">
        <title>Complex archaea that bridge the gap between prokaryotes and eukaryotes.</title>
        <authorList>
            <person name="Spang A."/>
            <person name="Saw J.H."/>
            <person name="Jorgensen S.L."/>
            <person name="Zaremba-Niedzwiedzka K."/>
            <person name="Martijn J."/>
            <person name="Lind A.E."/>
            <person name="van Eijk R."/>
            <person name="Schleper C."/>
            <person name="Guy L."/>
            <person name="Ettema T.J."/>
        </authorList>
    </citation>
    <scope>NUCLEOTIDE SEQUENCE</scope>
</reference>
<feature type="transmembrane region" description="Helical" evidence="1">
    <location>
        <begin position="39"/>
        <end position="61"/>
    </location>
</feature>
<proteinExistence type="predicted"/>
<protein>
    <submittedName>
        <fullName evidence="2">Uncharacterized protein</fullName>
    </submittedName>
</protein>
<sequence>MKLDTKFAIWEILAGLTMIASFVFAGFQGEWKYKYMGGYTLINLGYSGLGLLALIVIIHGVEGLRKN</sequence>
<name>A0A0F9TDB6_9ZZZZ</name>
<comment type="caution">
    <text evidence="2">The sequence shown here is derived from an EMBL/GenBank/DDBJ whole genome shotgun (WGS) entry which is preliminary data.</text>
</comment>
<keyword evidence="1" id="KW-0472">Membrane</keyword>
<organism evidence="2">
    <name type="scientific">marine sediment metagenome</name>
    <dbReference type="NCBI Taxonomy" id="412755"/>
    <lineage>
        <taxon>unclassified sequences</taxon>
        <taxon>metagenomes</taxon>
        <taxon>ecological metagenomes</taxon>
    </lineage>
</organism>
<gene>
    <name evidence="2" type="ORF">LCGC14_0363610</name>
</gene>